<proteinExistence type="predicted"/>
<evidence type="ECO:0000313" key="2">
    <source>
        <dbReference type="Proteomes" id="UP001157418"/>
    </source>
</evidence>
<dbReference type="Proteomes" id="UP001157418">
    <property type="component" value="Unassembled WGS sequence"/>
</dbReference>
<name>A0AAU9MLU3_9ASTR</name>
<comment type="caution">
    <text evidence="1">The sequence shown here is derived from an EMBL/GenBank/DDBJ whole genome shotgun (WGS) entry which is preliminary data.</text>
</comment>
<organism evidence="1 2">
    <name type="scientific">Lactuca virosa</name>
    <dbReference type="NCBI Taxonomy" id="75947"/>
    <lineage>
        <taxon>Eukaryota</taxon>
        <taxon>Viridiplantae</taxon>
        <taxon>Streptophyta</taxon>
        <taxon>Embryophyta</taxon>
        <taxon>Tracheophyta</taxon>
        <taxon>Spermatophyta</taxon>
        <taxon>Magnoliopsida</taxon>
        <taxon>eudicotyledons</taxon>
        <taxon>Gunneridae</taxon>
        <taxon>Pentapetalae</taxon>
        <taxon>asterids</taxon>
        <taxon>campanulids</taxon>
        <taxon>Asterales</taxon>
        <taxon>Asteraceae</taxon>
        <taxon>Cichorioideae</taxon>
        <taxon>Cichorieae</taxon>
        <taxon>Lactucinae</taxon>
        <taxon>Lactuca</taxon>
    </lineage>
</organism>
<accession>A0AAU9MLU3</accession>
<protein>
    <submittedName>
        <fullName evidence="1">Uncharacterized protein</fullName>
    </submittedName>
</protein>
<gene>
    <name evidence="1" type="ORF">LVIROSA_LOCUS14290</name>
</gene>
<sequence length="257" mass="28875">MGIQLNDLSKQIVKTGNKTQFCHDIWVGAEKLKVTYPRLYELDRNKSCKVAERLNSNRNNWQWSSNPADAGLTTDLENLLAVTTSICFLPGDDHISCVIAPDGSYRVDIMRKKIEAETEVTNNPTIINRCKLIPIWRALLNRIPSDIAIALANRASDFTASDHLSSDSGYIMTQILLHDKLHVTIYEVNLHSSGGGNKFTKGYVTVDYDFHILVFVHHPPFQKTWSILELWAGAVRFGSVRFGAVISQNLTTNRKCG</sequence>
<dbReference type="EMBL" id="CAKMRJ010002223">
    <property type="protein sequence ID" value="CAH1427265.1"/>
    <property type="molecule type" value="Genomic_DNA"/>
</dbReference>
<dbReference type="PANTHER" id="PTHR36617:SF5">
    <property type="entry name" value="OS05G0421675 PROTEIN"/>
    <property type="match status" value="1"/>
</dbReference>
<dbReference type="AlphaFoldDB" id="A0AAU9MLU3"/>
<keyword evidence="2" id="KW-1185">Reference proteome</keyword>
<dbReference type="PANTHER" id="PTHR36617">
    <property type="entry name" value="PROTEIN, PUTATIVE-RELATED"/>
    <property type="match status" value="1"/>
</dbReference>
<reference evidence="1 2" key="1">
    <citation type="submission" date="2022-01" db="EMBL/GenBank/DDBJ databases">
        <authorList>
            <person name="Xiong W."/>
            <person name="Schranz E."/>
        </authorList>
    </citation>
    <scope>NUCLEOTIDE SEQUENCE [LARGE SCALE GENOMIC DNA]</scope>
</reference>
<evidence type="ECO:0000313" key="1">
    <source>
        <dbReference type="EMBL" id="CAH1427265.1"/>
    </source>
</evidence>